<keyword evidence="4" id="KW-1185">Reference proteome</keyword>
<dbReference type="InterPro" id="IPR001633">
    <property type="entry name" value="EAL_dom"/>
</dbReference>
<dbReference type="Pfam" id="PF00563">
    <property type="entry name" value="EAL"/>
    <property type="match status" value="1"/>
</dbReference>
<dbReference type="InterPro" id="IPR035919">
    <property type="entry name" value="EAL_sf"/>
</dbReference>
<dbReference type="PROSITE" id="PS50887">
    <property type="entry name" value="GGDEF"/>
    <property type="match status" value="1"/>
</dbReference>
<dbReference type="Pfam" id="PF00990">
    <property type="entry name" value="GGDEF"/>
    <property type="match status" value="1"/>
</dbReference>
<dbReference type="SMART" id="SM00052">
    <property type="entry name" value="EAL"/>
    <property type="match status" value="1"/>
</dbReference>
<dbReference type="Pfam" id="PF07238">
    <property type="entry name" value="PilZ"/>
    <property type="match status" value="1"/>
</dbReference>
<dbReference type="GO" id="GO:0071111">
    <property type="term" value="F:cyclic-guanylate-specific phosphodiesterase activity"/>
    <property type="evidence" value="ECO:0007669"/>
    <property type="project" value="InterPro"/>
</dbReference>
<dbReference type="SMART" id="SM00267">
    <property type="entry name" value="GGDEF"/>
    <property type="match status" value="1"/>
</dbReference>
<dbReference type="AlphaFoldDB" id="A0A916S373"/>
<dbReference type="RefSeq" id="WP_188385126.1">
    <property type="nucleotide sequence ID" value="NZ_BMEY01000013.1"/>
</dbReference>
<name>A0A916S373_9BACI</name>
<sequence length="608" mass="69776">MRLNSLFNFKKKESTYKRDKETISFCNEIDLEPINQRMKQSGGYSFERKIGELIKVNKPFSLFILELGRLRVINESLGVVTGDSFIEHFRNRVNSLLPRNCFFNRIFADKFALVIWDYDDENLPEGLAKRIVESLTIPFVLGTNDLFATTSIGICKWTDDQTKDQVIRHAWQAFYTARKDGANNIHCYRAIDNSTPSNPIELEKELRRAITNHEFVIHYQPRVSAITNQIIAAEALIRWEHPERGMISPLDFIPLAEEIGLINAIGDWVLAEVCLFIHRLELAKIPIVPISINISAQRLLKKDFKRQVQVELEKNNVNSKFIEFEITEATLLRHEDSVKVAMQELKDLGVKVALDDFGTGYSSLAYVNQFPIDTLKIDRSFVRKATETKESAVIIKSLIYMAKGLELNLVAEGVETFEQLSFLKQQECEEIQGFIFSKPVSEDSFCTLLKKKILKPVSVKSAELAKDRRKYFRVHLQFPMLSKMSIIKVGGRSLEIGNSEVLVEDIGAGGIRMLSTLNLPVRPDLVCNFKFIILGKPHNYDGKISWKEEEHGIYKYGIQFILDEIDRDRLIGVLNHFSSQLRRNPFVPECNILAVDRFQYLKEVATSK</sequence>
<dbReference type="PANTHER" id="PTHR33121">
    <property type="entry name" value="CYCLIC DI-GMP PHOSPHODIESTERASE PDEF"/>
    <property type="match status" value="1"/>
</dbReference>
<dbReference type="SUPFAM" id="SSF55073">
    <property type="entry name" value="Nucleotide cyclase"/>
    <property type="match status" value="1"/>
</dbReference>
<dbReference type="InterPro" id="IPR029787">
    <property type="entry name" value="Nucleotide_cyclase"/>
</dbReference>
<evidence type="ECO:0000313" key="3">
    <source>
        <dbReference type="EMBL" id="GGA81760.1"/>
    </source>
</evidence>
<proteinExistence type="predicted"/>
<dbReference type="InterPro" id="IPR009875">
    <property type="entry name" value="PilZ_domain"/>
</dbReference>
<dbReference type="Gene3D" id="3.30.70.270">
    <property type="match status" value="1"/>
</dbReference>
<reference evidence="3" key="1">
    <citation type="journal article" date="2014" name="Int. J. Syst. Evol. Microbiol.">
        <title>Complete genome sequence of Corynebacterium casei LMG S-19264T (=DSM 44701T), isolated from a smear-ripened cheese.</title>
        <authorList>
            <consortium name="US DOE Joint Genome Institute (JGI-PGF)"/>
            <person name="Walter F."/>
            <person name="Albersmeier A."/>
            <person name="Kalinowski J."/>
            <person name="Ruckert C."/>
        </authorList>
    </citation>
    <scope>NUCLEOTIDE SEQUENCE</scope>
    <source>
        <strain evidence="3">CGMCC 1.12408</strain>
    </source>
</reference>
<dbReference type="PROSITE" id="PS50883">
    <property type="entry name" value="EAL"/>
    <property type="match status" value="1"/>
</dbReference>
<reference evidence="3" key="2">
    <citation type="submission" date="2020-09" db="EMBL/GenBank/DDBJ databases">
        <authorList>
            <person name="Sun Q."/>
            <person name="Zhou Y."/>
        </authorList>
    </citation>
    <scope>NUCLEOTIDE SEQUENCE</scope>
    <source>
        <strain evidence="3">CGMCC 1.12408</strain>
    </source>
</reference>
<dbReference type="PANTHER" id="PTHR33121:SF70">
    <property type="entry name" value="SIGNALING PROTEIN YKOW"/>
    <property type="match status" value="1"/>
</dbReference>
<gene>
    <name evidence="3" type="ORF">GCM10008025_26290</name>
</gene>
<comment type="caution">
    <text evidence="3">The sequence shown here is derived from an EMBL/GenBank/DDBJ whole genome shotgun (WGS) entry which is preliminary data.</text>
</comment>
<feature type="domain" description="EAL" evidence="1">
    <location>
        <begin position="199"/>
        <end position="453"/>
    </location>
</feature>
<dbReference type="SUPFAM" id="SSF141868">
    <property type="entry name" value="EAL domain-like"/>
    <property type="match status" value="1"/>
</dbReference>
<dbReference type="InterPro" id="IPR043128">
    <property type="entry name" value="Rev_trsase/Diguanyl_cyclase"/>
</dbReference>
<dbReference type="GO" id="GO:0035438">
    <property type="term" value="F:cyclic-di-GMP binding"/>
    <property type="evidence" value="ECO:0007669"/>
    <property type="project" value="InterPro"/>
</dbReference>
<evidence type="ECO:0000313" key="4">
    <source>
        <dbReference type="Proteomes" id="UP000613512"/>
    </source>
</evidence>
<evidence type="ECO:0000259" key="2">
    <source>
        <dbReference type="PROSITE" id="PS50887"/>
    </source>
</evidence>
<accession>A0A916S373</accession>
<evidence type="ECO:0008006" key="5">
    <source>
        <dbReference type="Google" id="ProtNLM"/>
    </source>
</evidence>
<dbReference type="Proteomes" id="UP000613512">
    <property type="component" value="Unassembled WGS sequence"/>
</dbReference>
<dbReference type="CDD" id="cd01948">
    <property type="entry name" value="EAL"/>
    <property type="match status" value="1"/>
</dbReference>
<organism evidence="3 4">
    <name type="scientific">Ornithinibacillus halotolerans</name>
    <dbReference type="NCBI Taxonomy" id="1274357"/>
    <lineage>
        <taxon>Bacteria</taxon>
        <taxon>Bacillati</taxon>
        <taxon>Bacillota</taxon>
        <taxon>Bacilli</taxon>
        <taxon>Bacillales</taxon>
        <taxon>Bacillaceae</taxon>
        <taxon>Ornithinibacillus</taxon>
    </lineage>
</organism>
<dbReference type="Gene3D" id="3.20.20.450">
    <property type="entry name" value="EAL domain"/>
    <property type="match status" value="1"/>
</dbReference>
<protein>
    <recommendedName>
        <fullName evidence="5">GGDEF domain-containing protein</fullName>
    </recommendedName>
</protein>
<dbReference type="EMBL" id="BMEY01000013">
    <property type="protein sequence ID" value="GGA81760.1"/>
    <property type="molecule type" value="Genomic_DNA"/>
</dbReference>
<dbReference type="InterPro" id="IPR000160">
    <property type="entry name" value="GGDEF_dom"/>
</dbReference>
<dbReference type="InterPro" id="IPR050706">
    <property type="entry name" value="Cyclic-di-GMP_PDE-like"/>
</dbReference>
<feature type="domain" description="GGDEF" evidence="2">
    <location>
        <begin position="58"/>
        <end position="190"/>
    </location>
</feature>
<evidence type="ECO:0000259" key="1">
    <source>
        <dbReference type="PROSITE" id="PS50883"/>
    </source>
</evidence>